<organism evidence="8 9">
    <name type="scientific">Taenia crassiceps</name>
    <dbReference type="NCBI Taxonomy" id="6207"/>
    <lineage>
        <taxon>Eukaryota</taxon>
        <taxon>Metazoa</taxon>
        <taxon>Spiralia</taxon>
        <taxon>Lophotrochozoa</taxon>
        <taxon>Platyhelminthes</taxon>
        <taxon>Cestoda</taxon>
        <taxon>Eucestoda</taxon>
        <taxon>Cyclophyllidea</taxon>
        <taxon>Taeniidae</taxon>
        <taxon>Taenia</taxon>
    </lineage>
</organism>
<dbReference type="SUPFAM" id="SSF101546">
    <property type="entry name" value="ASF1-like"/>
    <property type="match status" value="1"/>
</dbReference>
<proteinExistence type="inferred from homology"/>
<sequence length="296" mass="33758">MQFLKKLSNYKLLAIYWLDAIINQRNDFESFLLRFGVRHGLYGVVQWRRITFECHEPLEDDLEWKVVYVGSAYNSSLDQTLDSILVGPIPVGRHQFVFEVNAPDPKKIPPEDLVGVTVVLIQALYHEQEFIRIGYYVNNEYRSEELRNEPPAEPLLNERSIIASDPRVTRFPIDWGDGLLDGCPEPEQKEEDVDVLEVIDSRSEEKGDEQEGEDEEVEADVEDAGEEDLGEEDDETEDEEDEDDECEVEVEDLGDVADENNTGNETADTDQPPLKSSAVPNFELPPRTSNSPLKQL</sequence>
<evidence type="ECO:0000313" key="8">
    <source>
        <dbReference type="EMBL" id="KAL5107524.1"/>
    </source>
</evidence>
<feature type="compositionally biased region" description="Polar residues" evidence="7">
    <location>
        <begin position="287"/>
        <end position="296"/>
    </location>
</feature>
<dbReference type="Pfam" id="PF04729">
    <property type="entry name" value="ASF1_hist_chap"/>
    <property type="match status" value="1"/>
</dbReference>
<evidence type="ECO:0000256" key="1">
    <source>
        <dbReference type="ARBA" id="ARBA00004123"/>
    </source>
</evidence>
<name>A0ABR4QD25_9CEST</name>
<evidence type="ECO:0000256" key="4">
    <source>
        <dbReference type="ARBA" id="ARBA00023163"/>
    </source>
</evidence>
<evidence type="ECO:0000256" key="6">
    <source>
        <dbReference type="ARBA" id="ARBA00023242"/>
    </source>
</evidence>
<evidence type="ECO:0000256" key="5">
    <source>
        <dbReference type="ARBA" id="ARBA00023186"/>
    </source>
</evidence>
<dbReference type="PANTHER" id="PTHR12040">
    <property type="entry name" value="ANTI-SILENCING PROTEIN 1"/>
    <property type="match status" value="1"/>
</dbReference>
<evidence type="ECO:0000313" key="9">
    <source>
        <dbReference type="Proteomes" id="UP001651158"/>
    </source>
</evidence>
<keyword evidence="9" id="KW-1185">Reference proteome</keyword>
<feature type="compositionally biased region" description="Acidic residues" evidence="7">
    <location>
        <begin position="206"/>
        <end position="258"/>
    </location>
</feature>
<dbReference type="InterPro" id="IPR006818">
    <property type="entry name" value="ASF1-like"/>
</dbReference>
<dbReference type="EMBL" id="JAKROA010000004">
    <property type="protein sequence ID" value="KAL5107524.1"/>
    <property type="molecule type" value="Genomic_DNA"/>
</dbReference>
<dbReference type="Gene3D" id="2.60.40.1490">
    <property type="entry name" value="Histone chaperone ASF1-like"/>
    <property type="match status" value="1"/>
</dbReference>
<protein>
    <submittedName>
        <fullName evidence="8">Histone chaperone ASF1B</fullName>
    </submittedName>
</protein>
<accession>A0ABR4QD25</accession>
<evidence type="ECO:0000256" key="7">
    <source>
        <dbReference type="SAM" id="MobiDB-lite"/>
    </source>
</evidence>
<keyword evidence="3" id="KW-0805">Transcription regulation</keyword>
<comment type="similarity">
    <text evidence="2">Belongs to the ASF1 family.</text>
</comment>
<keyword evidence="6" id="KW-0539">Nucleus</keyword>
<gene>
    <name evidence="8" type="ORF">TcWFU_003146</name>
</gene>
<keyword evidence="5" id="KW-0143">Chaperone</keyword>
<dbReference type="PANTHER" id="PTHR12040:SF0">
    <property type="entry name" value="HISTONE CHAPERONE ASF1"/>
    <property type="match status" value="1"/>
</dbReference>
<feature type="region of interest" description="Disordered" evidence="7">
    <location>
        <begin position="201"/>
        <end position="296"/>
    </location>
</feature>
<comment type="caution">
    <text evidence="8">The sequence shown here is derived from an EMBL/GenBank/DDBJ whole genome shotgun (WGS) entry which is preliminary data.</text>
</comment>
<evidence type="ECO:0000256" key="2">
    <source>
        <dbReference type="ARBA" id="ARBA00006051"/>
    </source>
</evidence>
<dbReference type="InterPro" id="IPR036747">
    <property type="entry name" value="ASF1-like_sf"/>
</dbReference>
<keyword evidence="4" id="KW-0804">Transcription</keyword>
<dbReference type="Proteomes" id="UP001651158">
    <property type="component" value="Unassembled WGS sequence"/>
</dbReference>
<comment type="subcellular location">
    <subcellularLocation>
        <location evidence="1">Nucleus</location>
    </subcellularLocation>
</comment>
<evidence type="ECO:0000256" key="3">
    <source>
        <dbReference type="ARBA" id="ARBA00023015"/>
    </source>
</evidence>
<reference evidence="8 9" key="1">
    <citation type="journal article" date="2022" name="Front. Cell. Infect. Microbiol.">
        <title>The Genomes of Two Strains of Taenia crassiceps the Animal Model for the Study of Human Cysticercosis.</title>
        <authorList>
            <person name="Bobes R.J."/>
            <person name="Estrada K."/>
            <person name="Rios-Valencia D.G."/>
            <person name="Calderon-Gallegos A."/>
            <person name="de la Torre P."/>
            <person name="Carrero J.C."/>
            <person name="Sanchez-Flores A."/>
            <person name="Laclette J.P."/>
        </authorList>
    </citation>
    <scope>NUCLEOTIDE SEQUENCE [LARGE SCALE GENOMIC DNA]</scope>
    <source>
        <strain evidence="8">WFUcys</strain>
    </source>
</reference>